<protein>
    <submittedName>
        <fullName evidence="2">Uncharacterized protein</fullName>
    </submittedName>
</protein>
<evidence type="ECO:0000313" key="2">
    <source>
        <dbReference type="EMBL" id="MCW0953224.1"/>
    </source>
</evidence>
<reference evidence="2 3" key="1">
    <citation type="submission" date="2022-10" db="EMBL/GenBank/DDBJ databases">
        <title>Weissella fermenti sp. nov., isolated from fermented cabbage.</title>
        <authorList>
            <person name="Lee J.K."/>
            <person name="Baek J.H."/>
            <person name="Choi D.G."/>
            <person name="Kim J.M."/>
            <person name="Jeon C.O."/>
        </authorList>
    </citation>
    <scope>NUCLEOTIDE SEQUENCE [LARGE SCALE GENOMIC DNA]</scope>
    <source>
        <strain evidence="2 3">KACC 18534</strain>
    </source>
</reference>
<feature type="chain" id="PRO_5047097480" evidence="1">
    <location>
        <begin position="23"/>
        <end position="52"/>
    </location>
</feature>
<evidence type="ECO:0000256" key="1">
    <source>
        <dbReference type="SAM" id="SignalP"/>
    </source>
</evidence>
<evidence type="ECO:0000313" key="3">
    <source>
        <dbReference type="Proteomes" id="UP001526225"/>
    </source>
</evidence>
<proteinExistence type="predicted"/>
<dbReference type="RefSeq" id="WP_213409644.1">
    <property type="nucleotide sequence ID" value="NZ_CP074441.1"/>
</dbReference>
<feature type="signal peptide" evidence="1">
    <location>
        <begin position="1"/>
        <end position="22"/>
    </location>
</feature>
<sequence length="52" mass="5732">MIYGIMCASALVLAAHVAYTLATSGWQQVGDNFDAIADKIWHIDNVYKGEMQ</sequence>
<accession>A0ABT3E488</accession>
<gene>
    <name evidence="2" type="ORF">OIT44_03935</name>
</gene>
<name>A0ABT3E488_9LACO</name>
<keyword evidence="3" id="KW-1185">Reference proteome</keyword>
<dbReference type="Proteomes" id="UP001526225">
    <property type="component" value="Unassembled WGS sequence"/>
</dbReference>
<organism evidence="2 3">
    <name type="scientific">Weissella ceti</name>
    <dbReference type="NCBI Taxonomy" id="759620"/>
    <lineage>
        <taxon>Bacteria</taxon>
        <taxon>Bacillati</taxon>
        <taxon>Bacillota</taxon>
        <taxon>Bacilli</taxon>
        <taxon>Lactobacillales</taxon>
        <taxon>Lactobacillaceae</taxon>
        <taxon>Weissella</taxon>
    </lineage>
</organism>
<comment type="caution">
    <text evidence="2">The sequence shown here is derived from an EMBL/GenBank/DDBJ whole genome shotgun (WGS) entry which is preliminary data.</text>
</comment>
<dbReference type="EMBL" id="JAOZFE010000003">
    <property type="protein sequence ID" value="MCW0953224.1"/>
    <property type="molecule type" value="Genomic_DNA"/>
</dbReference>
<keyword evidence="1" id="KW-0732">Signal</keyword>